<comment type="caution">
    <text evidence="9">The sequence shown here is derived from an EMBL/GenBank/DDBJ whole genome shotgun (WGS) entry which is preliminary data.</text>
</comment>
<dbReference type="PANTHER" id="PTHR24394:SF44">
    <property type="entry name" value="ZINC FINGER PROTEIN 271-LIKE"/>
    <property type="match status" value="1"/>
</dbReference>
<reference evidence="9 10" key="1">
    <citation type="submission" date="2024-08" db="EMBL/GenBank/DDBJ databases">
        <authorList>
            <person name="Cucini C."/>
            <person name="Frati F."/>
        </authorList>
    </citation>
    <scope>NUCLEOTIDE SEQUENCE [LARGE SCALE GENOMIC DNA]</scope>
</reference>
<dbReference type="SUPFAM" id="SSF57667">
    <property type="entry name" value="beta-beta-alpha zinc fingers"/>
    <property type="match status" value="2"/>
</dbReference>
<evidence type="ECO:0000256" key="4">
    <source>
        <dbReference type="ARBA" id="ARBA00022771"/>
    </source>
</evidence>
<keyword evidence="5" id="KW-0862">Zinc</keyword>
<dbReference type="PROSITE" id="PS50157">
    <property type="entry name" value="ZINC_FINGER_C2H2_2"/>
    <property type="match status" value="3"/>
</dbReference>
<dbReference type="Gene3D" id="3.30.160.60">
    <property type="entry name" value="Classic Zinc Finger"/>
    <property type="match status" value="3"/>
</dbReference>
<gene>
    <name evidence="9" type="ORF">ODALV1_LOCUS28782</name>
</gene>
<dbReference type="PANTHER" id="PTHR24394">
    <property type="entry name" value="ZINC FINGER PROTEIN"/>
    <property type="match status" value="1"/>
</dbReference>
<keyword evidence="2" id="KW-0479">Metal-binding</keyword>
<dbReference type="SMART" id="SM00355">
    <property type="entry name" value="ZnF_C2H2"/>
    <property type="match status" value="3"/>
</dbReference>
<feature type="domain" description="C2H2-type" evidence="8">
    <location>
        <begin position="65"/>
        <end position="93"/>
    </location>
</feature>
<keyword evidence="3" id="KW-0677">Repeat</keyword>
<evidence type="ECO:0000256" key="2">
    <source>
        <dbReference type="ARBA" id="ARBA00022723"/>
    </source>
</evidence>
<sequence length="244" mass="27328">MSTQEEVRPFSCTLCDKSFKFGFSLKRHMTIHGAPKFLCEHCDKLYKTKELLKRHKVVHSGTRPYNCKICNKFFMRQDDVQRHLKTVHKTKAEQEVKCVSKTSQAPESLTVNVRKAGVETLEMEADLEALVAGNQLQRLGSALEFAGELHKISNGIDSTAVNVDASLTCDQMEYLEEVFNLNDSFAASECSLTTVSIGTGDRILIAEQEYSVEPDLSDPLQIIFQQIMDELTEAGSKTVNDGEL</sequence>
<evidence type="ECO:0000256" key="7">
    <source>
        <dbReference type="PROSITE-ProRule" id="PRU00042"/>
    </source>
</evidence>
<dbReference type="Proteomes" id="UP001642540">
    <property type="component" value="Unassembled WGS sequence"/>
</dbReference>
<evidence type="ECO:0000256" key="6">
    <source>
        <dbReference type="ARBA" id="ARBA00023242"/>
    </source>
</evidence>
<dbReference type="EMBL" id="CAXLJM020000147">
    <property type="protein sequence ID" value="CAL8141577.1"/>
    <property type="molecule type" value="Genomic_DNA"/>
</dbReference>
<dbReference type="InterPro" id="IPR036236">
    <property type="entry name" value="Znf_C2H2_sf"/>
</dbReference>
<keyword evidence="6" id="KW-0539">Nucleus</keyword>
<proteinExistence type="predicted"/>
<evidence type="ECO:0000256" key="3">
    <source>
        <dbReference type="ARBA" id="ARBA00022737"/>
    </source>
</evidence>
<feature type="domain" description="C2H2-type" evidence="8">
    <location>
        <begin position="10"/>
        <end position="37"/>
    </location>
</feature>
<evidence type="ECO:0000313" key="10">
    <source>
        <dbReference type="Proteomes" id="UP001642540"/>
    </source>
</evidence>
<name>A0ABP1S2D7_9HEXA</name>
<organism evidence="9 10">
    <name type="scientific">Orchesella dallaii</name>
    <dbReference type="NCBI Taxonomy" id="48710"/>
    <lineage>
        <taxon>Eukaryota</taxon>
        <taxon>Metazoa</taxon>
        <taxon>Ecdysozoa</taxon>
        <taxon>Arthropoda</taxon>
        <taxon>Hexapoda</taxon>
        <taxon>Collembola</taxon>
        <taxon>Entomobryomorpha</taxon>
        <taxon>Entomobryoidea</taxon>
        <taxon>Orchesellidae</taxon>
        <taxon>Orchesellinae</taxon>
        <taxon>Orchesella</taxon>
    </lineage>
</organism>
<keyword evidence="10" id="KW-1185">Reference proteome</keyword>
<feature type="domain" description="C2H2-type" evidence="8">
    <location>
        <begin position="37"/>
        <end position="64"/>
    </location>
</feature>
<evidence type="ECO:0000256" key="5">
    <source>
        <dbReference type="ARBA" id="ARBA00022833"/>
    </source>
</evidence>
<evidence type="ECO:0000259" key="8">
    <source>
        <dbReference type="PROSITE" id="PS50157"/>
    </source>
</evidence>
<evidence type="ECO:0000256" key="1">
    <source>
        <dbReference type="ARBA" id="ARBA00004123"/>
    </source>
</evidence>
<dbReference type="PROSITE" id="PS00028">
    <property type="entry name" value="ZINC_FINGER_C2H2_1"/>
    <property type="match status" value="3"/>
</dbReference>
<accession>A0ABP1S2D7</accession>
<protein>
    <recommendedName>
        <fullName evidence="8">C2H2-type domain-containing protein</fullName>
    </recommendedName>
</protein>
<dbReference type="Pfam" id="PF00096">
    <property type="entry name" value="zf-C2H2"/>
    <property type="match status" value="3"/>
</dbReference>
<evidence type="ECO:0000313" key="9">
    <source>
        <dbReference type="EMBL" id="CAL8141577.1"/>
    </source>
</evidence>
<dbReference type="InterPro" id="IPR013087">
    <property type="entry name" value="Znf_C2H2_type"/>
</dbReference>
<comment type="subcellular location">
    <subcellularLocation>
        <location evidence="1">Nucleus</location>
    </subcellularLocation>
</comment>
<keyword evidence="4 7" id="KW-0863">Zinc-finger</keyword>